<dbReference type="OrthoDB" id="6195299at2"/>
<dbReference type="STRING" id="565045.NOR51B_1432"/>
<proteinExistence type="predicted"/>
<evidence type="ECO:0000256" key="1">
    <source>
        <dbReference type="SAM" id="SignalP"/>
    </source>
</evidence>
<gene>
    <name evidence="2" type="ORF">NOR51B_1432</name>
</gene>
<reference evidence="3" key="1">
    <citation type="journal article" date="2013" name="BMC Microbiol.">
        <title>Taxonomy and evolution of bacteriochlorophyll a-containing members of the OM60/NOR5 clade of marine gammaproteobacteria: description of Luminiphilus syltensis gen. nov., sp. nov., reclassification of Haliea rubra as Pseudohaliea rubra gen. nov., comb. nov., and emendation of Chromatocurvus halotolerans.</title>
        <authorList>
            <person name="Spring S."/>
            <person name="Riedel T."/>
            <person name="Sproer C."/>
            <person name="Yan S."/>
            <person name="Harder J."/>
            <person name="Fuchs B.M."/>
        </authorList>
    </citation>
    <scope>NUCLEOTIDE SEQUENCE [LARGE SCALE GENOMIC DNA]</scope>
    <source>
        <strain evidence="3">NOR51-B</strain>
    </source>
</reference>
<protein>
    <recommendedName>
        <fullName evidence="4">DUF2066 domain-containing protein</fullName>
    </recommendedName>
</protein>
<evidence type="ECO:0000313" key="3">
    <source>
        <dbReference type="Proteomes" id="UP000004699"/>
    </source>
</evidence>
<dbReference type="RefSeq" id="WP_009020232.1">
    <property type="nucleotide sequence ID" value="NZ_DS999411.1"/>
</dbReference>
<dbReference type="InterPro" id="IPR018642">
    <property type="entry name" value="DUF2066"/>
</dbReference>
<organism evidence="2 3">
    <name type="scientific">Luminiphilus syltensis NOR5-1B</name>
    <dbReference type="NCBI Taxonomy" id="565045"/>
    <lineage>
        <taxon>Bacteria</taxon>
        <taxon>Pseudomonadati</taxon>
        <taxon>Pseudomonadota</taxon>
        <taxon>Gammaproteobacteria</taxon>
        <taxon>Cellvibrionales</taxon>
        <taxon>Halieaceae</taxon>
        <taxon>Luminiphilus</taxon>
    </lineage>
</organism>
<keyword evidence="1" id="KW-0732">Signal</keyword>
<evidence type="ECO:0008006" key="4">
    <source>
        <dbReference type="Google" id="ProtNLM"/>
    </source>
</evidence>
<dbReference type="AlphaFoldDB" id="B8KQC9"/>
<evidence type="ECO:0000313" key="2">
    <source>
        <dbReference type="EMBL" id="EED35486.1"/>
    </source>
</evidence>
<accession>B8KQC9</accession>
<dbReference type="Pfam" id="PF09839">
    <property type="entry name" value="DUF2066"/>
    <property type="match status" value="1"/>
</dbReference>
<dbReference type="Proteomes" id="UP000004699">
    <property type="component" value="Unassembled WGS sequence"/>
</dbReference>
<sequence>MKLFAAVALLLTLVALPARADDPFYAASVDTADRGEQAFRTSARQALARVLVRVSGSEAVLEMPEAAAALAKAAGNVSLYRYTTVGDQRVLFVQFDPDLIKGILRRSGAMYWPEQRPPVLAWLVLDGPSGRRFADPATDIELIEGLREGFSNRGVDLRLPLHDLEDQATITTETVWQKALPQLQLGSRRYGTDHVLVGRLVELSSGAILCDWLYFDSESRMTRQSRSEDLMAAVAPAVDLAVDSMAQQYGVALIDLAGTSHLIVRVEGVDNYDQYQSVSELLSSIDVIEFLQTVAIEADAVVFRLSGIDDNETLLRLLPQGSAVSVLDSSAEQQVSLRWMAP</sequence>
<feature type="chain" id="PRO_5002873498" description="DUF2066 domain-containing protein" evidence="1">
    <location>
        <begin position="21"/>
        <end position="342"/>
    </location>
</feature>
<dbReference type="HOGENOM" id="CLU_041769_1_1_6"/>
<name>B8KQC9_9GAMM</name>
<dbReference type="EMBL" id="DS999411">
    <property type="protein sequence ID" value="EED35486.1"/>
    <property type="molecule type" value="Genomic_DNA"/>
</dbReference>
<keyword evidence="3" id="KW-1185">Reference proteome</keyword>
<feature type="signal peptide" evidence="1">
    <location>
        <begin position="1"/>
        <end position="20"/>
    </location>
</feature>
<dbReference type="eggNOG" id="COG3249">
    <property type="taxonomic scope" value="Bacteria"/>
</dbReference>